<dbReference type="RefSeq" id="XP_001834926.2">
    <property type="nucleotide sequence ID" value="XM_001834874.2"/>
</dbReference>
<protein>
    <submittedName>
        <fullName evidence="2">Uncharacterized protein</fullName>
    </submittedName>
</protein>
<organism evidence="2 3">
    <name type="scientific">Coprinopsis cinerea (strain Okayama-7 / 130 / ATCC MYA-4618 / FGSC 9003)</name>
    <name type="common">Inky cap fungus</name>
    <name type="synonym">Hormographiella aspergillata</name>
    <dbReference type="NCBI Taxonomy" id="240176"/>
    <lineage>
        <taxon>Eukaryota</taxon>
        <taxon>Fungi</taxon>
        <taxon>Dikarya</taxon>
        <taxon>Basidiomycota</taxon>
        <taxon>Agaricomycotina</taxon>
        <taxon>Agaricomycetes</taxon>
        <taxon>Agaricomycetidae</taxon>
        <taxon>Agaricales</taxon>
        <taxon>Agaricineae</taxon>
        <taxon>Psathyrellaceae</taxon>
        <taxon>Coprinopsis</taxon>
    </lineage>
</organism>
<dbReference type="Proteomes" id="UP000001861">
    <property type="component" value="Unassembled WGS sequence"/>
</dbReference>
<evidence type="ECO:0000313" key="2">
    <source>
        <dbReference type="EMBL" id="EAU86909.2"/>
    </source>
</evidence>
<name>A8NMI9_COPC7</name>
<evidence type="ECO:0000256" key="1">
    <source>
        <dbReference type="SAM" id="MobiDB-lite"/>
    </source>
</evidence>
<dbReference type="OMA" id="ICNTHTD"/>
<reference evidence="2 3" key="1">
    <citation type="journal article" date="2010" name="Proc. Natl. Acad. Sci. U.S.A.">
        <title>Insights into evolution of multicellular fungi from the assembled chromosomes of the mushroom Coprinopsis cinerea (Coprinus cinereus).</title>
        <authorList>
            <person name="Stajich J.E."/>
            <person name="Wilke S.K."/>
            <person name="Ahren D."/>
            <person name="Au C.H."/>
            <person name="Birren B.W."/>
            <person name="Borodovsky M."/>
            <person name="Burns C."/>
            <person name="Canback B."/>
            <person name="Casselton L.A."/>
            <person name="Cheng C.K."/>
            <person name="Deng J."/>
            <person name="Dietrich F.S."/>
            <person name="Fargo D.C."/>
            <person name="Farman M.L."/>
            <person name="Gathman A.C."/>
            <person name="Goldberg J."/>
            <person name="Guigo R."/>
            <person name="Hoegger P.J."/>
            <person name="Hooker J.B."/>
            <person name="Huggins A."/>
            <person name="James T.Y."/>
            <person name="Kamada T."/>
            <person name="Kilaru S."/>
            <person name="Kodira C."/>
            <person name="Kues U."/>
            <person name="Kupfer D."/>
            <person name="Kwan H.S."/>
            <person name="Lomsadze A."/>
            <person name="Li W."/>
            <person name="Lilly W.W."/>
            <person name="Ma L.J."/>
            <person name="Mackey A.J."/>
            <person name="Manning G."/>
            <person name="Martin F."/>
            <person name="Muraguchi H."/>
            <person name="Natvig D.O."/>
            <person name="Palmerini H."/>
            <person name="Ramesh M.A."/>
            <person name="Rehmeyer C.J."/>
            <person name="Roe B.A."/>
            <person name="Shenoy N."/>
            <person name="Stanke M."/>
            <person name="Ter-Hovhannisyan V."/>
            <person name="Tunlid A."/>
            <person name="Velagapudi R."/>
            <person name="Vision T.J."/>
            <person name="Zeng Q."/>
            <person name="Zolan M.E."/>
            <person name="Pukkila P.J."/>
        </authorList>
    </citation>
    <scope>NUCLEOTIDE SEQUENCE [LARGE SCALE GENOMIC DNA]</scope>
    <source>
        <strain evidence="3">Okayama-7 / 130 / ATCC MYA-4618 / FGSC 9003</strain>
    </source>
</reference>
<dbReference type="VEuPathDB" id="FungiDB:CC1G_10800"/>
<feature type="region of interest" description="Disordered" evidence="1">
    <location>
        <begin position="89"/>
        <end position="179"/>
    </location>
</feature>
<accession>A8NMI9</accession>
<dbReference type="PANTHER" id="PTHR46579:SF1">
    <property type="entry name" value="F5_8 TYPE C DOMAIN-CONTAINING PROTEIN"/>
    <property type="match status" value="1"/>
</dbReference>
<dbReference type="KEGG" id="cci:CC1G_10800"/>
<dbReference type="HOGENOM" id="CLU_006784_2_0_1"/>
<comment type="caution">
    <text evidence="2">The sequence shown here is derived from an EMBL/GenBank/DDBJ whole genome shotgun (WGS) entry which is preliminary data.</text>
</comment>
<dbReference type="EMBL" id="AACS02000012">
    <property type="protein sequence ID" value="EAU86909.2"/>
    <property type="molecule type" value="Genomic_DNA"/>
</dbReference>
<sequence length="976" mass="109882">MPERRSRAQRDECPCVKCDKDPLPLRRHDHETIGRHIRTYGISLDAVLPNIRITRKIQEAIDVRDALLVERNKREAERREAEIGARRGHGIMEDGGNQDIRIEGQGMEGNGGAVEMEENDMGERMDEDGDPEFSTSRTMEGDDSDNDSSGWETDVSLPQQPAHGPALARNESTPTIGTRIDDIPEINRFGAHDTEWTRVVFPFADVELEENKDQEEALNLGAAPAYARKESTPVRMAYLQAVLNNVISHSSVRHTNTNLEGSLNMLQAAGVLPDYPVPARTLATAKRRLGLDPDLWIINYTCCPKCWKLYTPSEMRSLPAPECPAPNCDEVLYKVKKNSKGKVKREAIKILPQVGLLASIRRMMCRPGFASMLRDSRDTPTNANDDPNFLMRDMHDGSIWHDLKTQIHRETGNLGSVRDVPGEGEAGPRRLTEHRFGLHMSVNIDWFGCFVNRPHSTGPVYIAFADLPREERFRQLNVICIAITPGPKEPTTEQLNNVMEPVVRDALSLKSGVKMGVYNDDTRAIDEHEVYADFTCDNCDTPGARKFAGFSSHSADMHPCPWCNCTSLDINDPKGYNTDTFELKDDFELLKHKFHSRDAVPARQATINENHGVRWAAFDWIPGWKPAKQTALDFMHCVFLGIVPWLFSTLLFGAHLFPGTGGENSSKQRFEKTINSIKWPSHITRLPKNLGENPSLKKADEWRRLLTVSPVVLWAAWKDHTDTIPDTEPRLGPNQTLKTTHCRRLKTLYDVIILLCTAVRLLSTKVISMNQAFQGQRYLAAYCQRLLQLGAHLSPNHHFAMHLADMIKLFGPVYGWWLYAFERFNGLLKRVKTNGHDGGRVELTLMRNWLLAHLLYELSLHLPDDASPFERALLNDIINSEATRGGMAVELAILRAEATADSVRVPVAIEAIFLLKIPNTELPSNVCLLVRRLKDAEDLPVELPWQPYSSVLGITTSRANDYGDYEIVTAGTIDCP</sequence>
<dbReference type="PANTHER" id="PTHR46579">
    <property type="entry name" value="F5/8 TYPE C DOMAIN-CONTAINING PROTEIN-RELATED"/>
    <property type="match status" value="1"/>
</dbReference>
<proteinExistence type="predicted"/>
<feature type="compositionally biased region" description="Acidic residues" evidence="1">
    <location>
        <begin position="115"/>
        <end position="131"/>
    </location>
</feature>
<dbReference type="AlphaFoldDB" id="A8NMI9"/>
<gene>
    <name evidence="2" type="ORF">CC1G_10800</name>
</gene>
<evidence type="ECO:0000313" key="3">
    <source>
        <dbReference type="Proteomes" id="UP000001861"/>
    </source>
</evidence>
<dbReference type="InParanoid" id="A8NMI9"/>
<dbReference type="GeneID" id="6011445"/>
<feature type="compositionally biased region" description="Polar residues" evidence="1">
    <location>
        <begin position="147"/>
        <end position="159"/>
    </location>
</feature>
<keyword evidence="3" id="KW-1185">Reference proteome</keyword>
<dbReference type="eggNOG" id="ENOG502S0SA">
    <property type="taxonomic scope" value="Eukaryota"/>
</dbReference>
<dbReference type="OrthoDB" id="3248986at2759"/>